<evidence type="ECO:0000256" key="2">
    <source>
        <dbReference type="SAM" id="SignalP"/>
    </source>
</evidence>
<sequence length="220" mass="23651">MERLMRRIRAIRASTALWFVAALLGGCASVPSSSAPQAIGTVERPAPSNLPKPTPGMDPDVLLREFLKATADPANRHLAARQFLTQSASNAWDDAGSALLIDHVVFVETRGAERVSATMRADILGSLSDIGVFETAEGQLPDPGPIELVKTPVAGASTGCPTGFSWTGSSSRRPTSATPCTSPTRPARPWFRIRAMSRCPITTSWPPSWCPSCYRVHVRR</sequence>
<reference evidence="4 5" key="1">
    <citation type="submission" date="2020-07" db="EMBL/GenBank/DDBJ databases">
        <title>Mycobacterium kansasii (former subtype) with zoonotic potential isolated from diseased indoor pet cat, Japan.</title>
        <authorList>
            <person name="Fukano H."/>
            <person name="Terazono T."/>
            <person name="Hoshino Y."/>
        </authorList>
    </citation>
    <scope>NUCLEOTIDE SEQUENCE [LARGE SCALE GENOMIC DNA]</scope>
    <source>
        <strain evidence="4 5">Kuro-I</strain>
    </source>
</reference>
<gene>
    <name evidence="4" type="ORF">NIIDMKKI_58690</name>
</gene>
<dbReference type="Pfam" id="PF25976">
    <property type="entry name" value="LpqB_N"/>
    <property type="match status" value="1"/>
</dbReference>
<evidence type="ECO:0000259" key="3">
    <source>
        <dbReference type="Pfam" id="PF25976"/>
    </source>
</evidence>
<feature type="region of interest" description="Disordered" evidence="1">
    <location>
        <begin position="35"/>
        <end position="54"/>
    </location>
</feature>
<proteinExistence type="predicted"/>
<dbReference type="PROSITE" id="PS51257">
    <property type="entry name" value="PROKAR_LIPOPROTEIN"/>
    <property type="match status" value="1"/>
</dbReference>
<evidence type="ECO:0000256" key="1">
    <source>
        <dbReference type="SAM" id="MobiDB-lite"/>
    </source>
</evidence>
<keyword evidence="5" id="KW-1185">Reference proteome</keyword>
<feature type="chain" id="PRO_5028940201" description="Lipoprotein LpqB N-terminal domain-containing protein" evidence="2">
    <location>
        <begin position="35"/>
        <end position="220"/>
    </location>
</feature>
<accession>A0A7G1IL71</accession>
<keyword evidence="2" id="KW-0732">Signal</keyword>
<dbReference type="Proteomes" id="UP000516380">
    <property type="component" value="Chromosome"/>
</dbReference>
<feature type="signal peptide" evidence="2">
    <location>
        <begin position="1"/>
        <end position="34"/>
    </location>
</feature>
<feature type="domain" description="Lipoprotein LpqB N-terminal" evidence="3">
    <location>
        <begin position="52"/>
        <end position="149"/>
    </location>
</feature>
<dbReference type="AlphaFoldDB" id="A0A7G1IL71"/>
<protein>
    <recommendedName>
        <fullName evidence="3">Lipoprotein LpqB N-terminal domain-containing protein</fullName>
    </recommendedName>
</protein>
<organism evidence="4 5">
    <name type="scientific">Mycobacterium kansasii</name>
    <dbReference type="NCBI Taxonomy" id="1768"/>
    <lineage>
        <taxon>Bacteria</taxon>
        <taxon>Bacillati</taxon>
        <taxon>Actinomycetota</taxon>
        <taxon>Actinomycetes</taxon>
        <taxon>Mycobacteriales</taxon>
        <taxon>Mycobacteriaceae</taxon>
        <taxon>Mycobacterium</taxon>
    </lineage>
</organism>
<name>A0A7G1IL71_MYCKA</name>
<evidence type="ECO:0000313" key="5">
    <source>
        <dbReference type="Proteomes" id="UP000516380"/>
    </source>
</evidence>
<feature type="region of interest" description="Disordered" evidence="1">
    <location>
        <begin position="164"/>
        <end position="184"/>
    </location>
</feature>
<evidence type="ECO:0000313" key="4">
    <source>
        <dbReference type="EMBL" id="BCI90663.1"/>
    </source>
</evidence>
<dbReference type="EMBL" id="AP023343">
    <property type="protein sequence ID" value="BCI90663.1"/>
    <property type="molecule type" value="Genomic_DNA"/>
</dbReference>
<dbReference type="InterPro" id="IPR059026">
    <property type="entry name" value="LpqB_N"/>
</dbReference>